<organism evidence="2 3">
    <name type="scientific">Escherichia coli O6:H1 (strain CFT073 / ATCC 700928 / UPEC)</name>
    <dbReference type="NCBI Taxonomy" id="199310"/>
    <lineage>
        <taxon>Bacteria</taxon>
        <taxon>Pseudomonadati</taxon>
        <taxon>Pseudomonadota</taxon>
        <taxon>Gammaproteobacteria</taxon>
        <taxon>Enterobacterales</taxon>
        <taxon>Enterobacteriaceae</taxon>
        <taxon>Escherichia</taxon>
    </lineage>
</organism>
<feature type="compositionally biased region" description="Basic residues" evidence="1">
    <location>
        <begin position="32"/>
        <end position="48"/>
    </location>
</feature>
<reference evidence="2 3" key="1">
    <citation type="journal article" date="2002" name="Proc. Natl. Acad. Sci. U.S.A.">
        <title>Extensive mosaic structure revealed by the complete genome sequence of uropathogenic Escherichia coli.</title>
        <authorList>
            <person name="Welch R.A."/>
            <person name="Burland V."/>
            <person name="Plunkett G.III."/>
            <person name="Redford P."/>
            <person name="Roesch P."/>
            <person name="Rasko D."/>
            <person name="Buckles E.L."/>
            <person name="Liou S.R."/>
            <person name="Boutin A."/>
            <person name="Hackett J."/>
            <person name="Stroud D."/>
            <person name="Mayhew G.F."/>
            <person name="Rose D.J."/>
            <person name="Zhou S."/>
            <person name="Schwartz D.C."/>
            <person name="Perna N.T."/>
            <person name="Mobley H.L."/>
            <person name="Donnenberg M.S."/>
            <person name="Blattner F.R."/>
        </authorList>
    </citation>
    <scope>NUCLEOTIDE SEQUENCE [LARGE SCALE GENOMIC DNA]</scope>
    <source>
        <strain evidence="3">CFT073 / ATCC 700928 / UPEC</strain>
    </source>
</reference>
<accession>A0A0H2VB43</accession>
<evidence type="ECO:0000256" key="1">
    <source>
        <dbReference type="SAM" id="MobiDB-lite"/>
    </source>
</evidence>
<protein>
    <submittedName>
        <fullName evidence="2">Uncharacterized protein</fullName>
    </submittedName>
</protein>
<dbReference type="EMBL" id="AE014075">
    <property type="protein sequence ID" value="AAN82276.1"/>
    <property type="molecule type" value="Genomic_DNA"/>
</dbReference>
<dbReference type="STRING" id="199310.c3831"/>
<evidence type="ECO:0000313" key="2">
    <source>
        <dbReference type="EMBL" id="AAN82276.1"/>
    </source>
</evidence>
<name>A0A0H2VB43_ECOL6</name>
<sequence>MLPLQRQRNALYLLKTGDPISTSSTMGAHIRESKKGKHGNTKRHRNRSWRIPGDSIQGLK</sequence>
<feature type="region of interest" description="Disordered" evidence="1">
    <location>
        <begin position="22"/>
        <end position="60"/>
    </location>
</feature>
<proteinExistence type="predicted"/>
<dbReference type="HOGENOM" id="CLU_2934020_0_0_6"/>
<dbReference type="AlphaFoldDB" id="A0A0H2VB43"/>
<dbReference type="Proteomes" id="UP000001410">
    <property type="component" value="Chromosome"/>
</dbReference>
<gene>
    <name evidence="2" type="ordered locus">c3831</name>
</gene>
<evidence type="ECO:0000313" key="3">
    <source>
        <dbReference type="Proteomes" id="UP000001410"/>
    </source>
</evidence>
<keyword evidence="3" id="KW-1185">Reference proteome</keyword>
<dbReference type="KEGG" id="ecc:c3831"/>